<dbReference type="SMART" id="SM01375">
    <property type="entry name" value="Dynein_light"/>
    <property type="match status" value="1"/>
</dbReference>
<comment type="subcellular location">
    <subcellularLocation>
        <location evidence="1">Cytoplasm</location>
        <location evidence="1">Cytoskeleton</location>
    </subcellularLocation>
</comment>
<dbReference type="PANTHER" id="PTHR11886">
    <property type="entry name" value="DYNEIN LIGHT CHAIN"/>
    <property type="match status" value="1"/>
</dbReference>
<keyword evidence="3" id="KW-1185">Reference proteome</keyword>
<dbReference type="EMBL" id="UYRU01068721">
    <property type="protein sequence ID" value="VDN17969.1"/>
    <property type="molecule type" value="Genomic_DNA"/>
</dbReference>
<dbReference type="SUPFAM" id="SSF54648">
    <property type="entry name" value="DLC"/>
    <property type="match status" value="1"/>
</dbReference>
<evidence type="ECO:0000256" key="1">
    <source>
        <dbReference type="RuleBase" id="RU365010"/>
    </source>
</evidence>
<gene>
    <name evidence="2" type="ORF">DILT_LOCUS13063</name>
</gene>
<dbReference type="GO" id="GO:0005868">
    <property type="term" value="C:cytoplasmic dynein complex"/>
    <property type="evidence" value="ECO:0007669"/>
    <property type="project" value="TreeGrafter"/>
</dbReference>
<dbReference type="GO" id="GO:0007017">
    <property type="term" value="P:microtubule-based process"/>
    <property type="evidence" value="ECO:0007669"/>
    <property type="project" value="InterPro"/>
</dbReference>
<accession>A0A3P7PCK1</accession>
<name>A0A3P7PCK1_DIBLA</name>
<dbReference type="OrthoDB" id="10033309at2759"/>
<dbReference type="InterPro" id="IPR001372">
    <property type="entry name" value="Dynein_light_chain_typ-1/2"/>
</dbReference>
<dbReference type="Gene3D" id="3.30.740.10">
    <property type="entry name" value="Protein Inhibitor Of Neuronal Nitric Oxide Synthase"/>
    <property type="match status" value="1"/>
</dbReference>
<dbReference type="GO" id="GO:0045505">
    <property type="term" value="F:dynein intermediate chain binding"/>
    <property type="evidence" value="ECO:0007669"/>
    <property type="project" value="TreeGrafter"/>
</dbReference>
<keyword evidence="1" id="KW-0206">Cytoskeleton</keyword>
<reference evidence="2 3" key="1">
    <citation type="submission" date="2018-11" db="EMBL/GenBank/DDBJ databases">
        <authorList>
            <consortium name="Pathogen Informatics"/>
        </authorList>
    </citation>
    <scope>NUCLEOTIDE SEQUENCE [LARGE SCALE GENOMIC DNA]</scope>
</reference>
<proteinExistence type="inferred from homology"/>
<evidence type="ECO:0000313" key="2">
    <source>
        <dbReference type="EMBL" id="VDN17969.1"/>
    </source>
</evidence>
<dbReference type="InterPro" id="IPR037177">
    <property type="entry name" value="DLC_sf"/>
</dbReference>
<keyword evidence="1" id="KW-0505">Motor protein</keyword>
<evidence type="ECO:0000313" key="3">
    <source>
        <dbReference type="Proteomes" id="UP000281553"/>
    </source>
</evidence>
<dbReference type="GO" id="GO:0005874">
    <property type="term" value="C:microtubule"/>
    <property type="evidence" value="ECO:0007669"/>
    <property type="project" value="UniProtKB-KW"/>
</dbReference>
<keyword evidence="1" id="KW-0493">Microtubule</keyword>
<keyword evidence="1" id="KW-0963">Cytoplasm</keyword>
<comment type="similarity">
    <text evidence="1">Belongs to the dynein light chain family.</text>
</comment>
<dbReference type="Pfam" id="PF01221">
    <property type="entry name" value="Dynein_light"/>
    <property type="match status" value="1"/>
</dbReference>
<dbReference type="PANTHER" id="PTHR11886:SF35">
    <property type="entry name" value="DYNEIN LIGHT CHAIN"/>
    <property type="match status" value="1"/>
</dbReference>
<organism evidence="2 3">
    <name type="scientific">Dibothriocephalus latus</name>
    <name type="common">Fish tapeworm</name>
    <name type="synonym">Diphyllobothrium latum</name>
    <dbReference type="NCBI Taxonomy" id="60516"/>
    <lineage>
        <taxon>Eukaryota</taxon>
        <taxon>Metazoa</taxon>
        <taxon>Spiralia</taxon>
        <taxon>Lophotrochozoa</taxon>
        <taxon>Platyhelminthes</taxon>
        <taxon>Cestoda</taxon>
        <taxon>Eucestoda</taxon>
        <taxon>Diphyllobothriidea</taxon>
        <taxon>Diphyllobothriidae</taxon>
        <taxon>Dibothriocephalus</taxon>
    </lineage>
</organism>
<keyword evidence="1" id="KW-0243">Dynein</keyword>
<dbReference type="AlphaFoldDB" id="A0A3P7PCK1"/>
<dbReference type="Proteomes" id="UP000281553">
    <property type="component" value="Unassembled WGS sequence"/>
</dbReference>
<protein>
    <recommendedName>
        <fullName evidence="1">Dynein light chain</fullName>
    </recommendedName>
</protein>
<sequence>MMREFKEARVYCTDMPDEMQYYAVDCAAIVLSYETSLKIAADYVKKEFDKAYKPGWNCIIGDHFGR</sequence>